<evidence type="ECO:0000256" key="4">
    <source>
        <dbReference type="ARBA" id="ARBA00022827"/>
    </source>
</evidence>
<dbReference type="InterPro" id="IPR020946">
    <property type="entry name" value="Flavin_mOase-like"/>
</dbReference>
<evidence type="ECO:0000256" key="3">
    <source>
        <dbReference type="ARBA" id="ARBA00022630"/>
    </source>
</evidence>
<evidence type="ECO:0000313" key="7">
    <source>
        <dbReference type="EMBL" id="MFD1846173.1"/>
    </source>
</evidence>
<dbReference type="Gene3D" id="3.50.50.60">
    <property type="entry name" value="FAD/NAD(P)-binding domain"/>
    <property type="match status" value="2"/>
</dbReference>
<keyword evidence="5" id="KW-0521">NADP</keyword>
<dbReference type="Proteomes" id="UP001597307">
    <property type="component" value="Unassembled WGS sequence"/>
</dbReference>
<keyword evidence="8" id="KW-1185">Reference proteome</keyword>
<sequence length="447" mass="50581">MRLRVGIIGAGPSGLAQLRAFEAARTLGGEMPDITCFEKQSEWGGQWNYSWRTGLDRRGEPVHGSMYRHLWSNGPKECLEFADYTFDEHFGRPISSFPPRAVLFDYIKGRVEKSDVRKYVQFNTVARWVDYSDATGEFTVIVEDLTNGITTSHVFDRLVVASGHFSTPNVPHFEGIETFPGTLLHAHDFRGAEALAGKNVLLVGSSYSAEDIGMQAYKMGAGSVTFSYRTAPMGFAWPEGVRERPLVTQFEGSTTHFSDGSQSDFDAVILCTGYQHKFPFLPTGLALHTPNVLYPENLYKGVLWHDNPRLTYLGMQDQYFTFNMFDAQAWFARDVILGLIPVPTAAERLDDMQTWLARQNTIDSHFDDVDFQTDYLRELIAATDYPAFDLDRVADLFKQWLKDKENNILGYRDDTHTSVMTGTEASPHHTPWLRAMDDSLDRFLGAR</sequence>
<dbReference type="RefSeq" id="WP_343880038.1">
    <property type="nucleotide sequence ID" value="NZ_BAAAIJ010000047.1"/>
</dbReference>
<comment type="caution">
    <text evidence="7">The sequence shown here is derived from an EMBL/GenBank/DDBJ whole genome shotgun (WGS) entry which is preliminary data.</text>
</comment>
<protein>
    <submittedName>
        <fullName evidence="7">NAD(P)-binding domain-containing protein</fullName>
    </submittedName>
</protein>
<gene>
    <name evidence="7" type="ORF">ACFSFX_06130</name>
</gene>
<dbReference type="Pfam" id="PF00743">
    <property type="entry name" value="FMO-like"/>
    <property type="match status" value="2"/>
</dbReference>
<reference evidence="8" key="1">
    <citation type="journal article" date="2019" name="Int. J. Syst. Evol. Microbiol.">
        <title>The Global Catalogue of Microorganisms (GCM) 10K type strain sequencing project: providing services to taxonomists for standard genome sequencing and annotation.</title>
        <authorList>
            <consortium name="The Broad Institute Genomics Platform"/>
            <consortium name="The Broad Institute Genome Sequencing Center for Infectious Disease"/>
            <person name="Wu L."/>
            <person name="Ma J."/>
        </authorList>
    </citation>
    <scope>NUCLEOTIDE SEQUENCE [LARGE SCALE GENOMIC DNA]</scope>
    <source>
        <strain evidence="8">JCM 11496</strain>
    </source>
</reference>
<evidence type="ECO:0000256" key="6">
    <source>
        <dbReference type="ARBA" id="ARBA00023002"/>
    </source>
</evidence>
<keyword evidence="3" id="KW-0285">Flavoprotein</keyword>
<dbReference type="SUPFAM" id="SSF51905">
    <property type="entry name" value="FAD/NAD(P)-binding domain"/>
    <property type="match status" value="2"/>
</dbReference>
<keyword evidence="6" id="KW-0560">Oxidoreductase</keyword>
<accession>A0ABW4Q5Q6</accession>
<keyword evidence="4" id="KW-0274">FAD</keyword>
<evidence type="ECO:0000256" key="1">
    <source>
        <dbReference type="ARBA" id="ARBA00009183"/>
    </source>
</evidence>
<comment type="similarity">
    <text evidence="1">Belongs to the FMO family.</text>
</comment>
<organism evidence="7 8">
    <name type="scientific">Arthrobacter flavus</name>
    <dbReference type="NCBI Taxonomy" id="95172"/>
    <lineage>
        <taxon>Bacteria</taxon>
        <taxon>Bacillati</taxon>
        <taxon>Actinomycetota</taxon>
        <taxon>Actinomycetes</taxon>
        <taxon>Micrococcales</taxon>
        <taxon>Micrococcaceae</taxon>
        <taxon>Arthrobacter</taxon>
    </lineage>
</organism>
<name>A0ABW4Q5Q6_9MICC</name>
<dbReference type="InterPro" id="IPR050346">
    <property type="entry name" value="FMO-like"/>
</dbReference>
<dbReference type="PANTHER" id="PTHR23023">
    <property type="entry name" value="DIMETHYLANILINE MONOOXYGENASE"/>
    <property type="match status" value="1"/>
</dbReference>
<dbReference type="PIRSF" id="PIRSF000332">
    <property type="entry name" value="FMO"/>
    <property type="match status" value="1"/>
</dbReference>
<dbReference type="InterPro" id="IPR036188">
    <property type="entry name" value="FAD/NAD-bd_sf"/>
</dbReference>
<evidence type="ECO:0000256" key="5">
    <source>
        <dbReference type="ARBA" id="ARBA00022857"/>
    </source>
</evidence>
<comment type="similarity">
    <text evidence="2">Belongs to the FAD-binding monooxygenase family.</text>
</comment>
<dbReference type="InterPro" id="IPR000960">
    <property type="entry name" value="Flavin_mOase"/>
</dbReference>
<dbReference type="EMBL" id="JBHUGA010000011">
    <property type="protein sequence ID" value="MFD1846173.1"/>
    <property type="molecule type" value="Genomic_DNA"/>
</dbReference>
<proteinExistence type="inferred from homology"/>
<evidence type="ECO:0000256" key="2">
    <source>
        <dbReference type="ARBA" id="ARBA00010139"/>
    </source>
</evidence>
<evidence type="ECO:0000313" key="8">
    <source>
        <dbReference type="Proteomes" id="UP001597307"/>
    </source>
</evidence>